<name>A0AAW1T0A9_9CHLO</name>
<evidence type="ECO:0000256" key="1">
    <source>
        <dbReference type="SAM" id="MobiDB-lite"/>
    </source>
</evidence>
<proteinExistence type="predicted"/>
<evidence type="ECO:0000313" key="2">
    <source>
        <dbReference type="EMBL" id="KAK9862401.1"/>
    </source>
</evidence>
<comment type="caution">
    <text evidence="2">The sequence shown here is derived from an EMBL/GenBank/DDBJ whole genome shotgun (WGS) entry which is preliminary data.</text>
</comment>
<dbReference type="EMBL" id="JALJOV010000611">
    <property type="protein sequence ID" value="KAK9862401.1"/>
    <property type="molecule type" value="Genomic_DNA"/>
</dbReference>
<evidence type="ECO:0000313" key="3">
    <source>
        <dbReference type="Proteomes" id="UP001485043"/>
    </source>
</evidence>
<reference evidence="2 3" key="1">
    <citation type="journal article" date="2024" name="Nat. Commun.">
        <title>Phylogenomics reveals the evolutionary origins of lichenization in chlorophyte algae.</title>
        <authorList>
            <person name="Puginier C."/>
            <person name="Libourel C."/>
            <person name="Otte J."/>
            <person name="Skaloud P."/>
            <person name="Haon M."/>
            <person name="Grisel S."/>
            <person name="Petersen M."/>
            <person name="Berrin J.G."/>
            <person name="Delaux P.M."/>
            <person name="Dal Grande F."/>
            <person name="Keller J."/>
        </authorList>
    </citation>
    <scope>NUCLEOTIDE SEQUENCE [LARGE SCALE GENOMIC DNA]</scope>
    <source>
        <strain evidence="2 3">SAG 2523</strain>
    </source>
</reference>
<protein>
    <submittedName>
        <fullName evidence="2">Uncharacterized protein</fullName>
    </submittedName>
</protein>
<sequence length="332" mass="35994">MATACCLSDASHSLAALDSRGALRVLQLSNKRSLALHGHTCAGTAVGFVQLGRGLVAGFKDGTLLYYPYLKPCSPIYLRGHDSQVLAVQPNDARQQVLSCSATAVIVHDLQAGHDAPRRRFLPRLPQPCKDAQWAAAGRCIVTLHKLAWLGGKGESLAVVCPDGAVRCFPTDSQSEQPWQLSNLQAGTSIVRLSCSPKGSIIAALTTTGKVWIYGHAAKTVQRKPLKSIQPMPCAPCQYAHQDRHQNAPHAPRARKQPSRSDRKVQEASLQVAMLGQPEAAVNSERLADLLTLQGEFPSKYRPLIWEFLLQLPRNSAAYQELAHGPHGKDST</sequence>
<accession>A0AAW1T0A9</accession>
<dbReference type="SUPFAM" id="SSF50978">
    <property type="entry name" value="WD40 repeat-like"/>
    <property type="match status" value="1"/>
</dbReference>
<dbReference type="InterPro" id="IPR015943">
    <property type="entry name" value="WD40/YVTN_repeat-like_dom_sf"/>
</dbReference>
<dbReference type="Gene3D" id="2.130.10.10">
    <property type="entry name" value="YVTN repeat-like/Quinoprotein amine dehydrogenase"/>
    <property type="match status" value="1"/>
</dbReference>
<organism evidence="2 3">
    <name type="scientific">Apatococcus fuscideae</name>
    <dbReference type="NCBI Taxonomy" id="2026836"/>
    <lineage>
        <taxon>Eukaryota</taxon>
        <taxon>Viridiplantae</taxon>
        <taxon>Chlorophyta</taxon>
        <taxon>core chlorophytes</taxon>
        <taxon>Trebouxiophyceae</taxon>
        <taxon>Chlorellales</taxon>
        <taxon>Chlorellaceae</taxon>
        <taxon>Apatococcus</taxon>
    </lineage>
</organism>
<feature type="region of interest" description="Disordered" evidence="1">
    <location>
        <begin position="241"/>
        <end position="267"/>
    </location>
</feature>
<feature type="non-terminal residue" evidence="2">
    <location>
        <position position="332"/>
    </location>
</feature>
<dbReference type="Proteomes" id="UP001485043">
    <property type="component" value="Unassembled WGS sequence"/>
</dbReference>
<keyword evidence="3" id="KW-1185">Reference proteome</keyword>
<gene>
    <name evidence="2" type="ORF">WJX84_005394</name>
</gene>
<dbReference type="InterPro" id="IPR036322">
    <property type="entry name" value="WD40_repeat_dom_sf"/>
</dbReference>
<dbReference type="AlphaFoldDB" id="A0AAW1T0A9"/>